<dbReference type="EMBL" id="GG738851">
    <property type="protein sequence ID" value="EFC48519.1"/>
    <property type="molecule type" value="Genomic_DNA"/>
</dbReference>
<dbReference type="GeneID" id="8862142"/>
<keyword evidence="4" id="KW-1185">Reference proteome</keyword>
<accession>D2V4H6</accession>
<evidence type="ECO:0000313" key="4">
    <source>
        <dbReference type="Proteomes" id="UP000006671"/>
    </source>
</evidence>
<keyword evidence="1" id="KW-0862">Zinc</keyword>
<dbReference type="eggNOG" id="KOG1776">
    <property type="taxonomic scope" value="Eukaryota"/>
</dbReference>
<sequence>MVQVLNTFVRQLYSKKFIEKENRLEKVIPEKLVAFPFNLNDNKPKEENSETIPNTDIIQQLLIISNEQSVDSNFTITPVIGKFSNSTLSFDKIVKQSRSYLINNLLVGENLCYILNKILSSNYEQKGEVSGVTFEIINLLSKPNVNVCKIETEFLIEKVKEIITKQSVGNYSPDILRSIATLILKKTNTKDSKLALAHFLNGIFCIFNEEDGVQKSMAIYSNYLYLMANIYSSHSTFNEIKPDSYNLPLIVSPMIEKYFPLNKIKEVEEAFTFKKSLLQEIIVYAELFSHANINKVITIVEKAVDLELGTPSTNDLITNFLVLLKNGLQENNKEFKDSFVSSSIENLSKLFKIGENIGDHDTQRVFNKILDILASSNCDIASLNMSIIEMKPQVLRIFMKLVLHNSSDRKIYESIWTTFIKSLETVSISQTGVEVCLFLAFSFETFSIETRKIIFSSLLTQVLKEDFLKDSRKTLLSNILVLFEYLCFNFEKIPSSALQQLTCFIKGENITVSKNLLLQQLDSKDVGNGIFELNYSSNQLSSHVTQILSKDNMAEKLICVLFEAFTSYQDKNTNHECDYFTDVSLRLIKTLMKIENLKFNKNNFSNILAEIFYHDKTASNDSVVERVLKEKSFENVKPIFLSLYSDKTCMLLKKQIEKSPSKKLFETALDFSFSLLKNLLNDLYLVFSKELQINQLSTEEVDVCLDICQSSLAKEDIVSLISSFTSPNLAKISTLNVGEWYDGKLQSLKKIVSELSLAESFNSILIHNVKSVHLSRENSTAFALYHSIKSVIELISFTINKATEQNMLDLSQFNSEKVESLFNIREHYTFRSALLVESILFNIFKDGFVQELHIFKNFTLLRIVESVKKTLLVEKKVEVAKKVLAEVFEHLEDQIFSTDEKKLQSIQVLLVGQSTSPKYCENLKFNSSILMSLLMQTENSAEIFNLLLSFIESILTKVDPENKEISKVLSETEGFNTFIESKVLVKDTRKQIEQLIKCLSGKENSKQLVDAIVSSLMKVLQECAYSNSKNFDELSQDLFPLFNSISRGDKLLDSFVEILDSPTAKKDVHIIESICTFLCKYLERDLDSKRGESNRQILKYLKERTNSEKVFTFEGPVIQSNTEIEENMENNSYKASHSLIKTSGFNVDLEDVSDKPDSEATPIESSNGNTLCVSDSLIEKLISILSELKQEYEKQTTESESKNFSWSLQEDFSVSESQKVLAERVASFAASSFTANVTFERRQEVNIFRSKPMPRHLLASNLSNTMALSEQSDISFMKNTTNFADNMKKDNTRSDAVIMNTHSVPFKVVHIKFNPENDNFLAVAGIYECHVLVLDSECNVIQQIPLYLACEDMPTETYIIDIQWLPGEQCLLSVTTNQFVKVYDLSSDTFCPTFNFAAQDDLIASSVFASDPNGMKDLKTCFALTKKGQLYYQSYFNSGGEATFTDSITITTHNGSSEGKYVFYSELAHMLFVSYADGTSVALQLDHLSGKILSCLELSKDSSFKSLGFFTHVVEAIDMCGVVAVMTSNYKLVLFNFLKDKVEYQILDTPDSHTIQGITSIPPFSKNSSIIGLFSSGELIKYSVTKEIVPCLSLPPKSRIFKELRKRHGAKSVKKVKQKLSKPVVTEKPKDLDSLPIDTETSEDITSKCTFEGEKVNDIGLDSFKDSLDENNTLFVQGSNLKFKVKKPDDYVFTHIQVLVGKSNKNSIPYSILMNSHTIETEVDTEKWYTIILTNQEALDLSELEIEFSTVHGGSNEPAIDSIKIFGTFSSTFRFNYSKKKLEPKIVEETSMHHEEKLSFSSEEISMIYFLNRTISDYFQKNGIETKLSKTNIFSIMAECLMIPKFEEVKDYLISTMISLCDEPKSFVTSKTAVELKYISKKKLQEMDSFKIDIVISKYLEAIEFDYEQVFDQIKSEVDFKKTLYSLIEKNKFDGNLNHDNLIKLYSSILFIEFYKESGSLDQISKFLLDDDEAVRTSCSTSLASMMTFSNVPNDKVQIFTTYLVDLTEKTHDSLSLLNILQLVSVSILKYCSNLKEDEYETSISTFIRSLAFNFTDLLNNLAMKSPASEKRTLIMAMLASLLSTSSDSKFVPSLRKEICNLLTESIPELHTSMVSVCDDMLALFVPGNQADFEDIMGGLLRSQKEIPTRLFSPIFSLAYLEENKSDVFASYPKIVLQVVLRLFKHVINVIPVIEADKQKWSNFFSNIALDETPFIRSIGKYNLLLICGSEQFYNKLMDEKLFKSKLSDFVNGSDPVSVWSPEKARRLVVKVNDIMDSVKARPENWINFCMEHENVLPALFEFSFLLDESVTIPLLLLNMSFVSDNDSTLQKLSSLITTHSAKTLNKFVDFIFNGETNTIRAEAAHLMSKLVQFSVKYKEMLFNIIVKRVQSLPYYGKKGKEFLNNLLIPIYDHYPEKKQLIADELAKCLQSQNGLICNHPNSYIYDTIQQYISVEPSGYYLETTPCLVCSDPELDFKELNLQDIIQGQKQSHSSHYYKLSNSYTIESMSIDISDFKRSKMIRTVEIYFNNNQALDANDLPKNSTVWQRAGTMNVAKGEQSATLTFSVPVTCCNLLVEFSSFYFDLASMDALFCDSCGIAVYDKYGLCLSCGENVFSCSNCRGINYDNLDAFICSTCGTCKFATFAFSLSAKQVFIGDKIRNEDDCKKSLQIIDNQLNSSEAKLSALKTKSSEIKSLLVKLKTGDYGEQKLSEVISSLQDVYNNETKTLHGGLSHCQKLMLTTRKHLREYISANRQSDKKYYHESTSSQSSNQFENKCYGCANNFVSNVMDFFLTVKDNNDVNFNDNLVEELFKNISRGGLKEKSFKLLTCLSFGNEQVSEKVNSKLKEQIVKYCRKTLKGYDVTSQLVALTELLKRTFDEKDPFFNNRIQLLFEVLLETSKFSSSVIICEEMIKPCLIILQKFISYGNSKPSSEHSTTDQTVVPMRGLHFGYHQVKEGEMTFEMFKNNQIPKKLPRNDFDILGREFLSNTLLNLSSNTVRELTLQILQSLCLDNSHKQIGILQALTALLSEAMKRGEVSSCFFKLFNELVKQEERKTLLSSKGFLSFVCKLLKKEVSYIHKLENSNTNQSQDLSTGSSLYFLVSLLSEFLIIPEILTEFKTNEQHISTVLGSFLSLKSLVVQKTKATTDSYEMLKSLTEKLQDTEDDKKLFIAACVDTLKLYSDNRTALFVFEKLNNIIQPIKEEPVFKLKLVRAASQEFYFQGRLSRQTWNSVDFKNSSGGPALMSDVKDKICEELSIHSDIPFELLVNNKIIALNLPVTRVYEKVWLTRNMEGSTPNAPMEVIYRFQGIDEASEDNVDTLPSEDDSINIAQRCKITGIISKYGGIEVMVSYLRSITDFSSDKSLAKNLLQFMQYCTNVKLNRRRFLMIDSVECLLSKCKYVFQHGDLAEIAELLLLVIRPLIKEATKMSHETPASPLSSPLSPISADIFNVDSSDLSPMSPNIIGKSDKYKISNEEILEQLKMFLERLPVCSTKIVGAVQSILPFLTYGLEEPMNYLIQYFEPYLKFETFENTTKQKFYLDSFVNVVTSIPNDFAGNNLKTQILQRGITKLALDFVLNHFGESQDWKSSLSLPALPYALNLLQGLVTFHSPTHNLLNSEPLFRILHKIEENTEEKMIATYAESLLNSIAEGSSQSKSIISNIRKSTKEEKKKKAMSKREKTLKQLKQPKITFNFDEAEEEDKGILCSVCGDGNSFKPEEVLGTYMFCKHCYLSDNSSAISSVTQFNTIHSSCHTLAVTADQNRNPPKTEWEGAQIRNSFTKCNALFPFKGPKTSASNYSNAVQKYVSDLSLVKNTGRESFDLLSHDLMLLLNKFAKEESFSKDSGGGSAIHQVKLIPFMIQMGIYILDTLNKNRETQETLLTSFLSTDMETTLELENISYNAILSLYLMTLEEWNHYKKIVIERVVSTIKNTTSGSEEEKFNAQRPALIFVALIDAFQNHLKSPSGLPIKESIKHASTEEWIVKLSKKLESIDQEALSKLEGIATLYTTQLLKFTSVEQFEQIVFK</sequence>
<dbReference type="KEGG" id="ngr:NAEGRDRAFT_57108"/>
<dbReference type="OMA" id="ATKMSHE"/>
<name>D2V4H6_NAEGR</name>
<dbReference type="PANTHER" id="PTHR21725:SF1">
    <property type="entry name" value="E3 UBIQUITIN-PROTEIN LIGASE UBR4"/>
    <property type="match status" value="1"/>
</dbReference>
<protein>
    <recommendedName>
        <fullName evidence="2">E3 ubiquitin ligase UBR4 C-terminal domain-containing protein</fullName>
    </recommendedName>
</protein>
<feature type="domain" description="E3 ubiquitin ligase UBR4 C-terminal" evidence="2">
    <location>
        <begin position="3244"/>
        <end position="4025"/>
    </location>
</feature>
<evidence type="ECO:0000313" key="3">
    <source>
        <dbReference type="EMBL" id="EFC48519.1"/>
    </source>
</evidence>
<dbReference type="VEuPathDB" id="AmoebaDB:NAEGRDRAFT_57108"/>
<keyword evidence="1" id="KW-0863">Zinc-finger</keyword>
<dbReference type="InterPro" id="IPR036322">
    <property type="entry name" value="WD40_repeat_dom_sf"/>
</dbReference>
<dbReference type="Pfam" id="PF13764">
    <property type="entry name" value="E3_UbLigase_R4"/>
    <property type="match status" value="1"/>
</dbReference>
<dbReference type="InParanoid" id="D2V4H6"/>
<dbReference type="GO" id="GO:0008270">
    <property type="term" value="F:zinc ion binding"/>
    <property type="evidence" value="ECO:0007669"/>
    <property type="project" value="UniProtKB-KW"/>
</dbReference>
<dbReference type="InterPro" id="IPR045189">
    <property type="entry name" value="UBR4-like"/>
</dbReference>
<dbReference type="PANTHER" id="PTHR21725">
    <property type="entry name" value="E3 UBIQUITIN-PROTEIN LIGASE UBR4"/>
    <property type="match status" value="1"/>
</dbReference>
<reference evidence="3 4" key="1">
    <citation type="journal article" date="2010" name="Cell">
        <title>The genome of Naegleria gruberi illuminates early eukaryotic versatility.</title>
        <authorList>
            <person name="Fritz-Laylin L.K."/>
            <person name="Prochnik S.E."/>
            <person name="Ginger M.L."/>
            <person name="Dacks J.B."/>
            <person name="Carpenter M.L."/>
            <person name="Field M.C."/>
            <person name="Kuo A."/>
            <person name="Paredez A."/>
            <person name="Chapman J."/>
            <person name="Pham J."/>
            <person name="Shu S."/>
            <person name="Neupane R."/>
            <person name="Cipriano M."/>
            <person name="Mancuso J."/>
            <person name="Tu H."/>
            <person name="Salamov A."/>
            <person name="Lindquist E."/>
            <person name="Shapiro H."/>
            <person name="Lucas S."/>
            <person name="Grigoriev I.V."/>
            <person name="Cande W.Z."/>
            <person name="Fulton C."/>
            <person name="Rokhsar D.S."/>
            <person name="Dawson S.C."/>
        </authorList>
    </citation>
    <scope>NUCLEOTIDE SEQUENCE [LARGE SCALE GENOMIC DNA]</scope>
    <source>
        <strain evidence="3 4">NEG-M</strain>
    </source>
</reference>
<proteinExistence type="inferred from homology"/>
<dbReference type="OrthoDB" id="30336at2759"/>
<evidence type="ECO:0000259" key="2">
    <source>
        <dbReference type="Pfam" id="PF13764"/>
    </source>
</evidence>
<comment type="similarity">
    <text evidence="1">Belongs to the UBR4 family.</text>
</comment>
<dbReference type="SUPFAM" id="SSF50978">
    <property type="entry name" value="WD40 repeat-like"/>
    <property type="match status" value="1"/>
</dbReference>
<dbReference type="InterPro" id="IPR025704">
    <property type="entry name" value="E3_Ub_ligase_UBR4_C"/>
</dbReference>
<gene>
    <name evidence="3" type="ORF">NAEGRDRAFT_57108</name>
</gene>
<dbReference type="RefSeq" id="XP_002681263.1">
    <property type="nucleotide sequence ID" value="XM_002681217.1"/>
</dbReference>
<dbReference type="PROSITE" id="PS52043">
    <property type="entry name" value="UBR4_E3"/>
    <property type="match status" value="1"/>
</dbReference>
<dbReference type="Proteomes" id="UP000006671">
    <property type="component" value="Unassembled WGS sequence"/>
</dbReference>
<keyword evidence="1" id="KW-0479">Metal-binding</keyword>
<organism evidence="4">
    <name type="scientific">Naegleria gruberi</name>
    <name type="common">Amoeba</name>
    <dbReference type="NCBI Taxonomy" id="5762"/>
    <lineage>
        <taxon>Eukaryota</taxon>
        <taxon>Discoba</taxon>
        <taxon>Heterolobosea</taxon>
        <taxon>Tetramitia</taxon>
        <taxon>Eutetramitia</taxon>
        <taxon>Vahlkampfiidae</taxon>
        <taxon>Naegleria</taxon>
    </lineage>
</organism>
<dbReference type="STRING" id="5762.D2V4H6"/>
<feature type="region of interest" description="UBR4 E3 catalytic module" evidence="1">
    <location>
        <begin position="3596"/>
        <end position="4029"/>
    </location>
</feature>
<evidence type="ECO:0000256" key="1">
    <source>
        <dbReference type="PROSITE-ProRule" id="PRU01388"/>
    </source>
</evidence>